<protein>
    <submittedName>
        <fullName evidence="1">Uncharacterized protein</fullName>
    </submittedName>
</protein>
<organism evidence="1 2">
    <name type="scientific">Vibrio jasicida</name>
    <dbReference type="NCBI Taxonomy" id="766224"/>
    <lineage>
        <taxon>Bacteria</taxon>
        <taxon>Pseudomonadati</taxon>
        <taxon>Pseudomonadota</taxon>
        <taxon>Gammaproteobacteria</taxon>
        <taxon>Vibrionales</taxon>
        <taxon>Vibrionaceae</taxon>
        <taxon>Vibrio</taxon>
    </lineage>
</organism>
<dbReference type="RefSeq" id="WP_409588920.1">
    <property type="nucleotide sequence ID" value="NZ_CAKMTZ010000072.1"/>
</dbReference>
<sequence length="147" mass="16307">MVGTKMQSYNTFLGTEYRTLLKDPSFISLIGGNVPEVLNPSSDAFYISSYTAGIEFKFERKTERLIAVVVSNSSFYAGDLHLLTNREQVLSILGNPNHHRPEKTIPVLGCIGAMDEYLDSRGVATQVVYKKGSSDIATVHYQMKTHA</sequence>
<comment type="caution">
    <text evidence="1">The sequence shown here is derived from an EMBL/GenBank/DDBJ whole genome shotgun (WGS) entry which is preliminary data.</text>
</comment>
<evidence type="ECO:0000313" key="2">
    <source>
        <dbReference type="Proteomes" id="UP001295462"/>
    </source>
</evidence>
<name>A0AAU9QMA0_9VIBR</name>
<gene>
    <name evidence="1" type="ORF">THF1A12_210058</name>
</gene>
<dbReference type="AlphaFoldDB" id="A0AAU9QMA0"/>
<proteinExistence type="predicted"/>
<evidence type="ECO:0000313" key="1">
    <source>
        <dbReference type="EMBL" id="CAH1589555.1"/>
    </source>
</evidence>
<reference evidence="1" key="1">
    <citation type="submission" date="2022-01" db="EMBL/GenBank/DDBJ databases">
        <authorList>
            <person name="Lagorce A."/>
        </authorList>
    </citation>
    <scope>NUCLEOTIDE SEQUENCE</scope>
    <source>
        <strain evidence="1">Th15_F1_A12</strain>
    </source>
</reference>
<dbReference type="EMBL" id="CAKMUD010000074">
    <property type="protein sequence ID" value="CAH1589555.1"/>
    <property type="molecule type" value="Genomic_DNA"/>
</dbReference>
<accession>A0AAU9QMA0</accession>
<dbReference type="Proteomes" id="UP001295462">
    <property type="component" value="Unassembled WGS sequence"/>
</dbReference>